<proteinExistence type="predicted"/>
<keyword evidence="4" id="KW-1185">Reference proteome</keyword>
<feature type="compositionally biased region" description="Basic and acidic residues" evidence="2">
    <location>
        <begin position="555"/>
        <end position="569"/>
    </location>
</feature>
<dbReference type="EMBL" id="ANHZ02000001">
    <property type="protein sequence ID" value="EME37958.1"/>
    <property type="molecule type" value="Genomic_DNA"/>
</dbReference>
<sequence>MTERLESDDNFLPATEAAADPDSAAAEAAADADAAQAESPAGETTEAELAEEEQTRMAQAQADGEDVAGEIADAVAVEEATAAEEKEAADRAVIEEGGAAEDGEPSASTVPAAEAESPAEETAAPAEPQPTEAEKAPEQAAAQEVAARPSAPSPAAPTPASAAQAPAAPSAPAPSTPAPSADVTPEQLEEARAFAEVDDDGSVHLLIDGEKVLAGQVPDVPKDEALAYFAKKFLEARTQVELLEQRVAAGAPAGDLTRSLDRVKSQLGERKLVGDVRALEARLEVLRPRIKELEAEHRKAADAARAENLAHREAIVAEAEQISAQEPEKTQWKQSTARMNELFDAWQAHQKSGNRLSRKDEESLWKRFRGARTTFDRHRRAFFSKLDERNAEAKKTKQKLIAEAEALQSSTDWGPTSGKYRDLMDRWKAAPRAGRKDDDALWARFRAAQDVFFNARKEADKAVDREFAANLELKEALVKEARELLPVTDAKAAKKKLSSIQARWEEIGKVPRGDFKRIENELGEVEDAVREADSGGRIKAASQTEVRSNAMTAQAEEKLADLQAKKEAAESAGDTAKAKKLDKEIESAQSMLEMIRRSAASL</sequence>
<dbReference type="Proteomes" id="UP000009877">
    <property type="component" value="Unassembled WGS sequence"/>
</dbReference>
<feature type="compositionally biased region" description="Basic and acidic residues" evidence="2">
    <location>
        <begin position="83"/>
        <end position="94"/>
    </location>
</feature>
<evidence type="ECO:0000313" key="3">
    <source>
        <dbReference type="EMBL" id="EME37958.1"/>
    </source>
</evidence>
<dbReference type="STRING" id="71999.KPaMU14_05570"/>
<protein>
    <submittedName>
        <fullName evidence="3">ATPase involved in DNA repair</fullName>
    </submittedName>
</protein>
<feature type="compositionally biased region" description="Low complexity" evidence="2">
    <location>
        <begin position="138"/>
        <end position="150"/>
    </location>
</feature>
<dbReference type="AlphaFoldDB" id="M2XZ36"/>
<organism evidence="3 4">
    <name type="scientific">Kocuria palustris PEL</name>
    <dbReference type="NCBI Taxonomy" id="1236550"/>
    <lineage>
        <taxon>Bacteria</taxon>
        <taxon>Bacillati</taxon>
        <taxon>Actinomycetota</taxon>
        <taxon>Actinomycetes</taxon>
        <taxon>Micrococcales</taxon>
        <taxon>Micrococcaceae</taxon>
        <taxon>Kocuria</taxon>
    </lineage>
</organism>
<feature type="compositionally biased region" description="Low complexity" evidence="2">
    <location>
        <begin position="69"/>
        <end position="80"/>
    </location>
</feature>
<evidence type="ECO:0000256" key="2">
    <source>
        <dbReference type="SAM" id="MobiDB-lite"/>
    </source>
</evidence>
<gene>
    <name evidence="3" type="ORF">C884_00153</name>
</gene>
<evidence type="ECO:0000313" key="4">
    <source>
        <dbReference type="Proteomes" id="UP000009877"/>
    </source>
</evidence>
<feature type="compositionally biased region" description="Low complexity" evidence="2">
    <location>
        <begin position="158"/>
        <end position="168"/>
    </location>
</feature>
<keyword evidence="1" id="KW-0175">Coiled coil</keyword>
<accession>M2XZ36</accession>
<dbReference type="InterPro" id="IPR007139">
    <property type="entry name" value="DUF349"/>
</dbReference>
<name>M2XZ36_9MICC</name>
<feature type="compositionally biased region" description="Low complexity" evidence="2">
    <location>
        <begin position="105"/>
        <end position="131"/>
    </location>
</feature>
<feature type="region of interest" description="Disordered" evidence="2">
    <location>
        <begin position="1"/>
        <end position="191"/>
    </location>
</feature>
<evidence type="ECO:0000256" key="1">
    <source>
        <dbReference type="SAM" id="Coils"/>
    </source>
</evidence>
<feature type="region of interest" description="Disordered" evidence="2">
    <location>
        <begin position="533"/>
        <end position="580"/>
    </location>
</feature>
<dbReference type="Pfam" id="PF03993">
    <property type="entry name" value="DUF349"/>
    <property type="match status" value="3"/>
</dbReference>
<reference evidence="3 4" key="1">
    <citation type="journal article" date="2014" name="Genome Announc.">
        <title>Draft Genome Sequence of Kocuria palustris PEL.</title>
        <authorList>
            <person name="Sharma G."/>
            <person name="Khatri I."/>
            <person name="Subramanian S."/>
        </authorList>
    </citation>
    <scope>NUCLEOTIDE SEQUENCE [LARGE SCALE GENOMIC DNA]</scope>
    <source>
        <strain evidence="3 4">PEL</strain>
    </source>
</reference>
<feature type="compositionally biased region" description="Low complexity" evidence="2">
    <location>
        <begin position="13"/>
        <end position="44"/>
    </location>
</feature>
<feature type="coiled-coil region" evidence="1">
    <location>
        <begin position="383"/>
        <end position="410"/>
    </location>
</feature>
<dbReference type="RefSeq" id="WP_006213301.1">
    <property type="nucleotide sequence ID" value="NZ_ANHZ02000001.1"/>
</dbReference>
<feature type="coiled-coil region" evidence="1">
    <location>
        <begin position="276"/>
        <end position="310"/>
    </location>
</feature>
<comment type="caution">
    <text evidence="3">The sequence shown here is derived from an EMBL/GenBank/DDBJ whole genome shotgun (WGS) entry which is preliminary data.</text>
</comment>
<feature type="compositionally biased region" description="Polar residues" evidence="2">
    <location>
        <begin position="541"/>
        <end position="552"/>
    </location>
</feature>